<comment type="caution">
    <text evidence="2">The sequence shown here is derived from an EMBL/GenBank/DDBJ whole genome shotgun (WGS) entry which is preliminary data.</text>
</comment>
<name>A0ABR3VSE2_9PEZI</name>
<sequence>MSLGYNELNRPVKEGCSPLSTAARTASASFVPSIRSCISHTQGTPKRRFPQMPSTWAPVNNLSNLRADLVGFESRSGGRTRVLRPKLRYHSAVPPANRPDLRGSHENGQLAHLCSLCSHCPAHFAALPNHFVPLYRVLPPVCLSQGLEILPPLLAVFLFSTSHSFLSSARILDTPRENQDIVNCISSAQALYPKRYPFFLVCPLLSIIFVLRIFTHPLQPSLLLIFREKKKKRIIITGDLGSSPFSNDVLPGDPRPALRVVYRPRRRHGRGGAVRSQPLRHLRPDCHHRHPRDAAPVLRFPPPLGPGTAGRAPVPRPPHPPGCRVPRPLLRLSPGLPSRDRPSRLAAPLVARPHLGVVPPLRRRTRRTAPAAARTGDAIGALERPDRRSARGHLRP</sequence>
<feature type="region of interest" description="Disordered" evidence="1">
    <location>
        <begin position="363"/>
        <end position="396"/>
    </location>
</feature>
<gene>
    <name evidence="2" type="ORF">VTK73DRAFT_2245</name>
</gene>
<keyword evidence="3" id="KW-1185">Reference proteome</keyword>
<evidence type="ECO:0000313" key="3">
    <source>
        <dbReference type="Proteomes" id="UP001586593"/>
    </source>
</evidence>
<feature type="region of interest" description="Disordered" evidence="1">
    <location>
        <begin position="284"/>
        <end position="327"/>
    </location>
</feature>
<organism evidence="2 3">
    <name type="scientific">Phialemonium thermophilum</name>
    <dbReference type="NCBI Taxonomy" id="223376"/>
    <lineage>
        <taxon>Eukaryota</taxon>
        <taxon>Fungi</taxon>
        <taxon>Dikarya</taxon>
        <taxon>Ascomycota</taxon>
        <taxon>Pezizomycotina</taxon>
        <taxon>Sordariomycetes</taxon>
        <taxon>Sordariomycetidae</taxon>
        <taxon>Cephalothecales</taxon>
        <taxon>Cephalothecaceae</taxon>
        <taxon>Phialemonium</taxon>
    </lineage>
</organism>
<feature type="compositionally biased region" description="Pro residues" evidence="1">
    <location>
        <begin position="314"/>
        <end position="323"/>
    </location>
</feature>
<dbReference type="EMBL" id="JAZHXJ010001602">
    <property type="protein sequence ID" value="KAL1844592.1"/>
    <property type="molecule type" value="Genomic_DNA"/>
</dbReference>
<dbReference type="Proteomes" id="UP001586593">
    <property type="component" value="Unassembled WGS sequence"/>
</dbReference>
<reference evidence="2 3" key="1">
    <citation type="journal article" date="2024" name="Commun. Biol.">
        <title>Comparative genomic analysis of thermophilic fungi reveals convergent evolutionary adaptations and gene losses.</title>
        <authorList>
            <person name="Steindorff A.S."/>
            <person name="Aguilar-Pontes M.V."/>
            <person name="Robinson A.J."/>
            <person name="Andreopoulos B."/>
            <person name="LaButti K."/>
            <person name="Kuo A."/>
            <person name="Mondo S."/>
            <person name="Riley R."/>
            <person name="Otillar R."/>
            <person name="Haridas S."/>
            <person name="Lipzen A."/>
            <person name="Grimwood J."/>
            <person name="Schmutz J."/>
            <person name="Clum A."/>
            <person name="Reid I.D."/>
            <person name="Moisan M.C."/>
            <person name="Butler G."/>
            <person name="Nguyen T.T.M."/>
            <person name="Dewar K."/>
            <person name="Conant G."/>
            <person name="Drula E."/>
            <person name="Henrissat B."/>
            <person name="Hansel C."/>
            <person name="Singer S."/>
            <person name="Hutchinson M.I."/>
            <person name="de Vries R.P."/>
            <person name="Natvig D.O."/>
            <person name="Powell A.J."/>
            <person name="Tsang A."/>
            <person name="Grigoriev I.V."/>
        </authorList>
    </citation>
    <scope>NUCLEOTIDE SEQUENCE [LARGE SCALE GENOMIC DNA]</scope>
    <source>
        <strain evidence="2 3">ATCC 24622</strain>
    </source>
</reference>
<accession>A0ABR3VSE2</accession>
<protein>
    <submittedName>
        <fullName evidence="2">Uncharacterized protein</fullName>
    </submittedName>
</protein>
<proteinExistence type="predicted"/>
<evidence type="ECO:0000256" key="1">
    <source>
        <dbReference type="SAM" id="MobiDB-lite"/>
    </source>
</evidence>
<evidence type="ECO:0000313" key="2">
    <source>
        <dbReference type="EMBL" id="KAL1844592.1"/>
    </source>
</evidence>